<dbReference type="Gene3D" id="3.50.50.60">
    <property type="entry name" value="FAD/NAD(P)-binding domain"/>
    <property type="match status" value="2"/>
</dbReference>
<dbReference type="InterPro" id="IPR036188">
    <property type="entry name" value="FAD/NAD-bd_sf"/>
</dbReference>
<comment type="similarity">
    <text evidence="4">Belongs to the carotenoid/retinoid oxidoreductase family. CrtN subfamily.</text>
</comment>
<name>A0A172ZLS4_9BACL</name>
<dbReference type="GO" id="GO:0016117">
    <property type="term" value="P:carotenoid biosynthetic process"/>
    <property type="evidence" value="ECO:0007669"/>
    <property type="project" value="UniProtKB-KW"/>
</dbReference>
<proteinExistence type="inferred from homology"/>
<organism evidence="7 8">
    <name type="scientific">Paenibacillus bovis</name>
    <dbReference type="NCBI Taxonomy" id="1616788"/>
    <lineage>
        <taxon>Bacteria</taxon>
        <taxon>Bacillati</taxon>
        <taxon>Bacillota</taxon>
        <taxon>Bacilli</taxon>
        <taxon>Bacillales</taxon>
        <taxon>Paenibacillaceae</taxon>
        <taxon>Paenibacillus</taxon>
    </lineage>
</organism>
<dbReference type="InterPro" id="IPR002937">
    <property type="entry name" value="Amino_oxidase"/>
</dbReference>
<dbReference type="SUPFAM" id="SSF51905">
    <property type="entry name" value="FAD/NAD(P)-binding domain"/>
    <property type="match status" value="1"/>
</dbReference>
<evidence type="ECO:0000256" key="2">
    <source>
        <dbReference type="ARBA" id="ARBA00022746"/>
    </source>
</evidence>
<dbReference type="PRINTS" id="PR00419">
    <property type="entry name" value="ADXRDTASE"/>
</dbReference>
<dbReference type="GO" id="GO:0016491">
    <property type="term" value="F:oxidoreductase activity"/>
    <property type="evidence" value="ECO:0007669"/>
    <property type="project" value="UniProtKB-KW"/>
</dbReference>
<dbReference type="STRING" id="1616788.AR543_22775"/>
<evidence type="ECO:0000256" key="4">
    <source>
        <dbReference type="ARBA" id="ARBA00038322"/>
    </source>
</evidence>
<evidence type="ECO:0000256" key="5">
    <source>
        <dbReference type="RuleBase" id="RU362075"/>
    </source>
</evidence>
<comment type="pathway">
    <text evidence="1 5">Carotenoid biosynthesis.</text>
</comment>
<keyword evidence="2 5" id="KW-0125">Carotenoid biosynthesis</keyword>
<dbReference type="EMBL" id="CP013023">
    <property type="protein sequence ID" value="ANF98538.1"/>
    <property type="molecule type" value="Genomic_DNA"/>
</dbReference>
<dbReference type="PANTHER" id="PTHR43734:SF1">
    <property type="entry name" value="PHYTOENE DESATURASE"/>
    <property type="match status" value="1"/>
</dbReference>
<accession>A0A172ZLS4</accession>
<evidence type="ECO:0000313" key="8">
    <source>
        <dbReference type="Proteomes" id="UP000078148"/>
    </source>
</evidence>
<dbReference type="InterPro" id="IPR014105">
    <property type="entry name" value="Carotenoid/retinoid_OxRdtase"/>
</dbReference>
<dbReference type="KEGG" id="pbv:AR543_22775"/>
<protein>
    <submittedName>
        <fullName evidence="7">Phytoene desaturase</fullName>
    </submittedName>
</protein>
<keyword evidence="3 5" id="KW-0560">Oxidoreductase</keyword>
<dbReference type="Pfam" id="PF01593">
    <property type="entry name" value="Amino_oxidase"/>
    <property type="match status" value="1"/>
</dbReference>
<reference evidence="7 8" key="2">
    <citation type="journal article" date="2016" name="Int. J. Syst. Evol. Microbiol.">
        <title>Paenibacillus bovis sp. nov., isolated from raw yak (Bos grunniens) milk.</title>
        <authorList>
            <person name="Gao C."/>
            <person name="Han J."/>
            <person name="Liu Z."/>
            <person name="Xu X."/>
            <person name="Hang F."/>
            <person name="Wu Z."/>
        </authorList>
    </citation>
    <scope>NUCLEOTIDE SEQUENCE [LARGE SCALE GENOMIC DNA]</scope>
    <source>
        <strain evidence="7 8">BD3526</strain>
    </source>
</reference>
<evidence type="ECO:0000259" key="6">
    <source>
        <dbReference type="Pfam" id="PF01593"/>
    </source>
</evidence>
<reference evidence="8" key="1">
    <citation type="submission" date="2015-10" db="EMBL/GenBank/DDBJ databases">
        <title>Genome of Paenibacillus bovis sp. nov.</title>
        <authorList>
            <person name="Wu Z."/>
            <person name="Gao C."/>
            <person name="Liu Z."/>
            <person name="Zheng H."/>
        </authorList>
    </citation>
    <scope>NUCLEOTIDE SEQUENCE [LARGE SCALE GENOMIC DNA]</scope>
    <source>
        <strain evidence="8">BD3526</strain>
    </source>
</reference>
<dbReference type="Proteomes" id="UP000078148">
    <property type="component" value="Chromosome"/>
</dbReference>
<evidence type="ECO:0000256" key="3">
    <source>
        <dbReference type="ARBA" id="ARBA00023002"/>
    </source>
</evidence>
<dbReference type="PANTHER" id="PTHR43734">
    <property type="entry name" value="PHYTOENE DESATURASE"/>
    <property type="match status" value="1"/>
</dbReference>
<dbReference type="OrthoDB" id="9814556at2"/>
<keyword evidence="8" id="KW-1185">Reference proteome</keyword>
<dbReference type="RefSeq" id="WP_060536567.1">
    <property type="nucleotide sequence ID" value="NZ_CP013023.1"/>
</dbReference>
<feature type="domain" description="Amine oxidase" evidence="6">
    <location>
        <begin position="14"/>
        <end position="485"/>
    </location>
</feature>
<dbReference type="NCBIfam" id="TIGR02734">
    <property type="entry name" value="crtI_fam"/>
    <property type="match status" value="1"/>
</dbReference>
<gene>
    <name evidence="7" type="ORF">AR543_22775</name>
</gene>
<evidence type="ECO:0000313" key="7">
    <source>
        <dbReference type="EMBL" id="ANF98538.1"/>
    </source>
</evidence>
<dbReference type="AlphaFoldDB" id="A0A172ZLS4"/>
<evidence type="ECO:0000256" key="1">
    <source>
        <dbReference type="ARBA" id="ARBA00004829"/>
    </source>
</evidence>
<sequence length="491" mass="54972">MSRPKKIAIVGGGIGGLTAALLLSRRNVEVTIFERSDRLGGRIAFEEEGEQRIDQGPTIVLLPEMLYSILEEAGVSRDRLPLIECDPLYRIHYPDGKVLTKHRQPERQAEEVEQVFPGEGKNFERFIREMSPLFPRGQASFLERDFPAWQQFFSGSNLSLMRSLRAYRNLSSAAGIYFRHRQLREAYSLQSLYIGGIPEKTPGLYTMLPYAEHAFGVWMLKGGYGMLPQILGEELAERGVTVHLNCPVDEIEVRHGVCLGVQANGEKQAFDAVLYNGDFPYINSLLSNSEPQIKPRRTPYQPSTGCVLIYAGAQRQWPEMLTHQFFLPDSLDNSLRETFNKRQLPRDPSFYVFNPIALDAEAAPAGESVLYFLIPVTDEAGIDWEKDTDRLVQQVLDSAEERGFTGLRDSLKWMRVRTPADALRSGLYGGGSFGIAPILRQSGVYRPQPRPFPGIRRLYAAGASVHPGGGVPIVMQGARMAVQQIVKELGI</sequence>